<evidence type="ECO:0008006" key="3">
    <source>
        <dbReference type="Google" id="ProtNLM"/>
    </source>
</evidence>
<sequence>MSGMEDGGVVREKENVGVLGFALSGRLQKMEKEDAALMLDTLDAELELRGLVMGGGIDADRLDVFILPRKETEATDSDRLALAEWLDRQPSCTEVAVSDWVDAYGVE</sequence>
<name>A0A1Q8TEW8_9GAMM</name>
<dbReference type="EMBL" id="MSDQ01000007">
    <property type="protein sequence ID" value="OLO12231.1"/>
    <property type="molecule type" value="Genomic_DNA"/>
</dbReference>
<keyword evidence="2" id="KW-1185">Reference proteome</keyword>
<protein>
    <recommendedName>
        <fullName evidence="3">DUF469 domain-containing protein</fullName>
    </recommendedName>
</protein>
<proteinExistence type="predicted"/>
<organism evidence="1 2">
    <name type="scientific">Chromohalobacter japonicus</name>
    <dbReference type="NCBI Taxonomy" id="223900"/>
    <lineage>
        <taxon>Bacteria</taxon>
        <taxon>Pseudomonadati</taxon>
        <taxon>Pseudomonadota</taxon>
        <taxon>Gammaproteobacteria</taxon>
        <taxon>Oceanospirillales</taxon>
        <taxon>Halomonadaceae</taxon>
        <taxon>Chromohalobacter</taxon>
    </lineage>
</organism>
<dbReference type="Proteomes" id="UP000186806">
    <property type="component" value="Unassembled WGS sequence"/>
</dbReference>
<dbReference type="RefSeq" id="WP_075368443.1">
    <property type="nucleotide sequence ID" value="NZ_JAKGAJ010000015.1"/>
</dbReference>
<dbReference type="Pfam" id="PF04320">
    <property type="entry name" value="YggL_50S_bp"/>
    <property type="match status" value="1"/>
</dbReference>
<evidence type="ECO:0000313" key="1">
    <source>
        <dbReference type="EMBL" id="OLO12231.1"/>
    </source>
</evidence>
<reference evidence="1 2" key="1">
    <citation type="submission" date="2016-12" db="EMBL/GenBank/DDBJ databases">
        <title>Draft genome sequences of strains Salinicola socius SMB35, Salinicola sp. MH3R3-1 and Chromohalobacter sp. SMB17 from the Verkhnekamsk potash mining region of Russia.</title>
        <authorList>
            <person name="Mavrodi D.V."/>
            <person name="Olsson B.E."/>
            <person name="Korsakova E.S."/>
            <person name="Pyankova A."/>
            <person name="Mavrodi O.V."/>
            <person name="Plotnikova E.G."/>
        </authorList>
    </citation>
    <scope>NUCLEOTIDE SEQUENCE [LARGE SCALE GENOMIC DNA]</scope>
    <source>
        <strain evidence="1 2">SMB17</strain>
    </source>
</reference>
<evidence type="ECO:0000313" key="2">
    <source>
        <dbReference type="Proteomes" id="UP000186806"/>
    </source>
</evidence>
<dbReference type="AlphaFoldDB" id="A0A1Q8TEW8"/>
<accession>A0A1Q8TEW8</accession>
<comment type="caution">
    <text evidence="1">The sequence shown here is derived from an EMBL/GenBank/DDBJ whole genome shotgun (WGS) entry which is preliminary data.</text>
</comment>
<gene>
    <name evidence="1" type="ORF">BTW10_04820</name>
</gene>
<dbReference type="InterPro" id="IPR007416">
    <property type="entry name" value="YggL_50S_bp"/>
</dbReference>